<feature type="region of interest" description="Disordered" evidence="1">
    <location>
        <begin position="71"/>
        <end position="106"/>
    </location>
</feature>
<keyword evidence="4" id="KW-1185">Reference proteome</keyword>
<feature type="compositionally biased region" description="Basic and acidic residues" evidence="1">
    <location>
        <begin position="80"/>
        <end position="95"/>
    </location>
</feature>
<protein>
    <recommendedName>
        <fullName evidence="5">Type II secretion system protein GspC N-terminal domain-containing protein</fullName>
    </recommendedName>
</protein>
<proteinExistence type="predicted"/>
<dbReference type="Proteomes" id="UP001056539">
    <property type="component" value="Chromosome"/>
</dbReference>
<gene>
    <name evidence="3" type="ORF">KDW03_07300</name>
</gene>
<name>A0AAX3BB33_9SPIR</name>
<evidence type="ECO:0008006" key="5">
    <source>
        <dbReference type="Google" id="ProtNLM"/>
    </source>
</evidence>
<dbReference type="EMBL" id="CP073355">
    <property type="protein sequence ID" value="URA09300.1"/>
    <property type="molecule type" value="Genomic_DNA"/>
</dbReference>
<dbReference type="RefSeq" id="WP_271434428.1">
    <property type="nucleotide sequence ID" value="NZ_CP073355.1"/>
</dbReference>
<evidence type="ECO:0000313" key="4">
    <source>
        <dbReference type="Proteomes" id="UP001056539"/>
    </source>
</evidence>
<accession>A0AAX3BB33</accession>
<evidence type="ECO:0000256" key="1">
    <source>
        <dbReference type="SAM" id="MobiDB-lite"/>
    </source>
</evidence>
<reference evidence="3" key="1">
    <citation type="submission" date="2021-04" db="EMBL/GenBank/DDBJ databases">
        <authorList>
            <person name="Postec A."/>
        </authorList>
    </citation>
    <scope>NUCLEOTIDE SEQUENCE</scope>
    <source>
        <strain evidence="3">F1F22</strain>
    </source>
</reference>
<dbReference type="KEGG" id="taqu:KDW03_07300"/>
<reference evidence="3" key="2">
    <citation type="submission" date="2022-06" db="EMBL/GenBank/DDBJ databases">
        <title>Thermospira aquatica gen. nov., sp. nov.</title>
        <authorList>
            <person name="Ben Ali Gam Z."/>
            <person name="Labat M."/>
        </authorList>
    </citation>
    <scope>NUCLEOTIDE SEQUENCE</scope>
    <source>
        <strain evidence="3">F1F22</strain>
    </source>
</reference>
<evidence type="ECO:0000256" key="2">
    <source>
        <dbReference type="SAM" id="Phobius"/>
    </source>
</evidence>
<feature type="transmembrane region" description="Helical" evidence="2">
    <location>
        <begin position="9"/>
        <end position="29"/>
    </location>
</feature>
<sequence length="171" mass="19814">MTRQQQTQLSIFLVLFNLVFWPLVFYPQFQRFLATFQQDVNVAPQVVARQKTSSSMMQRIDYDTLRNIFEYEEATSPPPRNERTGERPPREREMNSRFSPPMSSPREGTLQLRSILNLQGKLIATLQDAVFPERMFTVVKGDTVDGYVVIEVSPDAVVLERGTQRVRLTLE</sequence>
<dbReference type="AlphaFoldDB" id="A0AAX3BB33"/>
<keyword evidence="2" id="KW-0812">Transmembrane</keyword>
<evidence type="ECO:0000313" key="3">
    <source>
        <dbReference type="EMBL" id="URA09300.1"/>
    </source>
</evidence>
<organism evidence="3 4">
    <name type="scientific">Thermospira aquatica</name>
    <dbReference type="NCBI Taxonomy" id="2828656"/>
    <lineage>
        <taxon>Bacteria</taxon>
        <taxon>Pseudomonadati</taxon>
        <taxon>Spirochaetota</taxon>
        <taxon>Spirochaetia</taxon>
        <taxon>Brevinematales</taxon>
        <taxon>Thermospiraceae</taxon>
        <taxon>Thermospira</taxon>
    </lineage>
</organism>
<keyword evidence="2" id="KW-1133">Transmembrane helix</keyword>
<keyword evidence="2" id="KW-0472">Membrane</keyword>